<dbReference type="CDD" id="cd02966">
    <property type="entry name" value="TlpA_like_family"/>
    <property type="match status" value="1"/>
</dbReference>
<dbReference type="PANTHER" id="PTHR42852">
    <property type="entry name" value="THIOL:DISULFIDE INTERCHANGE PROTEIN DSBE"/>
    <property type="match status" value="1"/>
</dbReference>
<dbReference type="PANTHER" id="PTHR42852:SF13">
    <property type="entry name" value="PROTEIN DIPZ"/>
    <property type="match status" value="1"/>
</dbReference>
<dbReference type="InterPro" id="IPR000866">
    <property type="entry name" value="AhpC/TSA"/>
</dbReference>
<dbReference type="Proteomes" id="UP001379945">
    <property type="component" value="Unassembled WGS sequence"/>
</dbReference>
<name>A0ABU9C869_9BURK</name>
<accession>A0ABU9C869</accession>
<sequence>MSSRSSQLTAALNRRHALVLGLAGTAGLAGSSANANPAPGQPAPDFALRALDGPTLRLRELRGQVVLLNFWATWCAPCREEMPQLTRLHAKYRAAGLTVVGVNVDDDSRNTADVARKLGVNFPVLLDSEKQVSKLYALASMPSTVLIDRDGQVRHVHKGYREGFAELYEQQIRSLLKD</sequence>
<evidence type="ECO:0000313" key="5">
    <source>
        <dbReference type="Proteomes" id="UP001379945"/>
    </source>
</evidence>
<dbReference type="RefSeq" id="WP_341399211.1">
    <property type="nucleotide sequence ID" value="NZ_JBBUTI010000007.1"/>
</dbReference>
<keyword evidence="5" id="KW-1185">Reference proteome</keyword>
<reference evidence="4 5" key="1">
    <citation type="submission" date="2024-04" db="EMBL/GenBank/DDBJ databases">
        <title>Novel species of the genus Ideonella isolated from streams.</title>
        <authorList>
            <person name="Lu H."/>
        </authorList>
    </citation>
    <scope>NUCLEOTIDE SEQUENCE [LARGE SCALE GENOMIC DNA]</scope>
    <source>
        <strain evidence="4 5">LYT19W</strain>
    </source>
</reference>
<dbReference type="InterPro" id="IPR050553">
    <property type="entry name" value="Thioredoxin_ResA/DsbE_sf"/>
</dbReference>
<evidence type="ECO:0000256" key="1">
    <source>
        <dbReference type="ARBA" id="ARBA00023284"/>
    </source>
</evidence>
<gene>
    <name evidence="4" type="ORF">AACH00_11150</name>
</gene>
<evidence type="ECO:0000313" key="4">
    <source>
        <dbReference type="EMBL" id="MEK8046909.1"/>
    </source>
</evidence>
<dbReference type="InterPro" id="IPR017937">
    <property type="entry name" value="Thioredoxin_CS"/>
</dbReference>
<dbReference type="InterPro" id="IPR036249">
    <property type="entry name" value="Thioredoxin-like_sf"/>
</dbReference>
<dbReference type="EMBL" id="JBBUTI010000007">
    <property type="protein sequence ID" value="MEK8046909.1"/>
    <property type="molecule type" value="Genomic_DNA"/>
</dbReference>
<keyword evidence="2" id="KW-0732">Signal</keyword>
<proteinExistence type="predicted"/>
<dbReference type="PROSITE" id="PS51352">
    <property type="entry name" value="THIOREDOXIN_2"/>
    <property type="match status" value="1"/>
</dbReference>
<evidence type="ECO:0000256" key="2">
    <source>
        <dbReference type="SAM" id="SignalP"/>
    </source>
</evidence>
<dbReference type="PROSITE" id="PS00194">
    <property type="entry name" value="THIOREDOXIN_1"/>
    <property type="match status" value="1"/>
</dbReference>
<dbReference type="PROSITE" id="PS51318">
    <property type="entry name" value="TAT"/>
    <property type="match status" value="1"/>
</dbReference>
<keyword evidence="1" id="KW-0676">Redox-active center</keyword>
<dbReference type="InterPro" id="IPR006311">
    <property type="entry name" value="TAT_signal"/>
</dbReference>
<protein>
    <submittedName>
        <fullName evidence="4">TlpA disulfide reductase family protein</fullName>
    </submittedName>
</protein>
<dbReference type="InterPro" id="IPR013766">
    <property type="entry name" value="Thioredoxin_domain"/>
</dbReference>
<dbReference type="SUPFAM" id="SSF52833">
    <property type="entry name" value="Thioredoxin-like"/>
    <property type="match status" value="1"/>
</dbReference>
<evidence type="ECO:0000259" key="3">
    <source>
        <dbReference type="PROSITE" id="PS51352"/>
    </source>
</evidence>
<feature type="chain" id="PRO_5046041901" evidence="2">
    <location>
        <begin position="36"/>
        <end position="178"/>
    </location>
</feature>
<dbReference type="Gene3D" id="3.40.30.10">
    <property type="entry name" value="Glutaredoxin"/>
    <property type="match status" value="1"/>
</dbReference>
<dbReference type="Pfam" id="PF00578">
    <property type="entry name" value="AhpC-TSA"/>
    <property type="match status" value="1"/>
</dbReference>
<organism evidence="4 5">
    <name type="scientific">Ideonella margarita</name>
    <dbReference type="NCBI Taxonomy" id="2984191"/>
    <lineage>
        <taxon>Bacteria</taxon>
        <taxon>Pseudomonadati</taxon>
        <taxon>Pseudomonadota</taxon>
        <taxon>Betaproteobacteria</taxon>
        <taxon>Burkholderiales</taxon>
        <taxon>Sphaerotilaceae</taxon>
        <taxon>Ideonella</taxon>
    </lineage>
</organism>
<feature type="domain" description="Thioredoxin" evidence="3">
    <location>
        <begin position="37"/>
        <end position="177"/>
    </location>
</feature>
<feature type="signal peptide" evidence="2">
    <location>
        <begin position="1"/>
        <end position="35"/>
    </location>
</feature>
<comment type="caution">
    <text evidence="4">The sequence shown here is derived from an EMBL/GenBank/DDBJ whole genome shotgun (WGS) entry which is preliminary data.</text>
</comment>